<dbReference type="CDD" id="cd03399">
    <property type="entry name" value="SPFH_flotillin"/>
    <property type="match status" value="1"/>
</dbReference>
<dbReference type="Pfam" id="PF15975">
    <property type="entry name" value="Flot"/>
    <property type="match status" value="1"/>
</dbReference>
<dbReference type="AlphaFoldDB" id="E4Y2R1"/>
<name>E4Y2R1_OIKDI</name>
<dbReference type="GO" id="GO:0072659">
    <property type="term" value="P:protein localization to plasma membrane"/>
    <property type="evidence" value="ECO:0007669"/>
    <property type="project" value="TreeGrafter"/>
</dbReference>
<dbReference type="GO" id="GO:2000049">
    <property type="term" value="P:positive regulation of cell-cell adhesion mediated by cadherin"/>
    <property type="evidence" value="ECO:0007669"/>
    <property type="project" value="TreeGrafter"/>
</dbReference>
<keyword evidence="7" id="KW-1185">Reference proteome</keyword>
<dbReference type="GO" id="GO:0002020">
    <property type="term" value="F:protease binding"/>
    <property type="evidence" value="ECO:0007669"/>
    <property type="project" value="TreeGrafter"/>
</dbReference>
<dbReference type="EMBL" id="FN653918">
    <property type="protein sequence ID" value="CBY16145.1"/>
    <property type="molecule type" value="Genomic_DNA"/>
</dbReference>
<keyword evidence="2 3" id="KW-0472">Membrane</keyword>
<dbReference type="InterPro" id="IPR027705">
    <property type="entry name" value="Flotillin_fam"/>
</dbReference>
<feature type="domain" description="Band 7" evidence="5">
    <location>
        <begin position="1"/>
        <end position="174"/>
    </location>
</feature>
<evidence type="ECO:0000313" key="6">
    <source>
        <dbReference type="EMBL" id="CBY16145.1"/>
    </source>
</evidence>
<dbReference type="SMART" id="SM00244">
    <property type="entry name" value="PHB"/>
    <property type="match status" value="1"/>
</dbReference>
<evidence type="ECO:0000256" key="2">
    <source>
        <dbReference type="ARBA" id="ARBA00023136"/>
    </source>
</evidence>
<evidence type="ECO:0000256" key="4">
    <source>
        <dbReference type="SAM" id="Coils"/>
    </source>
</evidence>
<dbReference type="Gene3D" id="3.30.479.30">
    <property type="entry name" value="Band 7 domain"/>
    <property type="match status" value="1"/>
</dbReference>
<dbReference type="PANTHER" id="PTHR13806:SF46">
    <property type="entry name" value="FLOTILLIN-1-RELATED"/>
    <property type="match status" value="1"/>
</dbReference>
<organism evidence="6">
    <name type="scientific">Oikopleura dioica</name>
    <name type="common">Tunicate</name>
    <dbReference type="NCBI Taxonomy" id="34765"/>
    <lineage>
        <taxon>Eukaryota</taxon>
        <taxon>Metazoa</taxon>
        <taxon>Chordata</taxon>
        <taxon>Tunicata</taxon>
        <taxon>Appendicularia</taxon>
        <taxon>Copelata</taxon>
        <taxon>Oikopleuridae</taxon>
        <taxon>Oikopleura</taxon>
    </lineage>
</organism>
<sequence length="425" mass="47157">MGFKTVTPNEALIVSGVCINNNKGGNNIIVGGKKWIWPLIQKYSILNLNTMSLNIVSNNVNTKLGVPLTCIGIAQVKIGGKAEQKLLQKASENFLSKDTFQIQALVSETMEGHQRAIIGTMTVEEIYQDRKTFSENVMRIALEDLKALGLVVVSYTLKDIRDNNDYLRSLGMGKTAQVKCEARMGQAEATKISRIKESMAHKARMEQKYINDLIVAESRRNFDLIKAQNEQEVKTQKAISDLAQKLQEAKTKQDVKNAEMAVKVAERKRQIEIQEQEILRRAKELDARVKKPAEAEKYRMEIAAEASRQRLVLEAEAEAELIKLRGEAQAFAINEKAKAEAEQMRKKAEAWKHYKDAAIVDMVLETLPKVAFEIAAPIANANKITMVSTGGGDIGAGKLTGEILDVVARLPALVESMTGVKLAQH</sequence>
<dbReference type="InParanoid" id="E4Y2R1"/>
<dbReference type="InterPro" id="IPR036013">
    <property type="entry name" value="Band_7/SPFH_dom_sf"/>
</dbReference>
<feature type="coiled-coil region" evidence="4">
    <location>
        <begin position="239"/>
        <end position="288"/>
    </location>
</feature>
<reference evidence="6" key="1">
    <citation type="journal article" date="2010" name="Science">
        <title>Plasticity of animal genome architecture unmasked by rapid evolution of a pelagic tunicate.</title>
        <authorList>
            <person name="Denoeud F."/>
            <person name="Henriet S."/>
            <person name="Mungpakdee S."/>
            <person name="Aury J.M."/>
            <person name="Da Silva C."/>
            <person name="Brinkmann H."/>
            <person name="Mikhaleva J."/>
            <person name="Olsen L.C."/>
            <person name="Jubin C."/>
            <person name="Canestro C."/>
            <person name="Bouquet J.M."/>
            <person name="Danks G."/>
            <person name="Poulain J."/>
            <person name="Campsteijn C."/>
            <person name="Adamski M."/>
            <person name="Cross I."/>
            <person name="Yadetie F."/>
            <person name="Muffato M."/>
            <person name="Louis A."/>
            <person name="Butcher S."/>
            <person name="Tsagkogeorga G."/>
            <person name="Konrad A."/>
            <person name="Singh S."/>
            <person name="Jensen M.F."/>
            <person name="Cong E.H."/>
            <person name="Eikeseth-Otteraa H."/>
            <person name="Noel B."/>
            <person name="Anthouard V."/>
            <person name="Porcel B.M."/>
            <person name="Kachouri-Lafond R."/>
            <person name="Nishino A."/>
            <person name="Ugolini M."/>
            <person name="Chourrout P."/>
            <person name="Nishida H."/>
            <person name="Aasland R."/>
            <person name="Huzurbazar S."/>
            <person name="Westhof E."/>
            <person name="Delsuc F."/>
            <person name="Lehrach H."/>
            <person name="Reinhardt R."/>
            <person name="Weissenbach J."/>
            <person name="Roy S.W."/>
            <person name="Artiguenave F."/>
            <person name="Postlethwait J.H."/>
            <person name="Manak J.R."/>
            <person name="Thompson E.M."/>
            <person name="Jaillon O."/>
            <person name="Du Pasquier L."/>
            <person name="Boudinot P."/>
            <person name="Liberles D.A."/>
            <person name="Volff J.N."/>
            <person name="Philippe H."/>
            <person name="Lenhard B."/>
            <person name="Roest Crollius H."/>
            <person name="Wincker P."/>
            <person name="Chourrout D."/>
        </authorList>
    </citation>
    <scope>NUCLEOTIDE SEQUENCE [LARGE SCALE GENOMIC DNA]</scope>
</reference>
<comment type="subcellular location">
    <subcellularLocation>
        <location evidence="3">Membrane</location>
    </subcellularLocation>
    <subcellularLocation>
        <location evidence="3">Endosome</location>
    </subcellularLocation>
</comment>
<gene>
    <name evidence="6" type="ORF">GSOID_T00016467001</name>
</gene>
<evidence type="ECO:0000259" key="5">
    <source>
        <dbReference type="SMART" id="SM00244"/>
    </source>
</evidence>
<evidence type="ECO:0000313" key="7">
    <source>
        <dbReference type="Proteomes" id="UP000001307"/>
    </source>
</evidence>
<dbReference type="GO" id="GO:0016600">
    <property type="term" value="C:flotillin complex"/>
    <property type="evidence" value="ECO:0007669"/>
    <property type="project" value="TreeGrafter"/>
</dbReference>
<proteinExistence type="inferred from homology"/>
<dbReference type="GO" id="GO:0070528">
    <property type="term" value="P:protein kinase C signaling"/>
    <property type="evidence" value="ECO:0007669"/>
    <property type="project" value="TreeGrafter"/>
</dbReference>
<dbReference type="Proteomes" id="UP000001307">
    <property type="component" value="Unassembled WGS sequence"/>
</dbReference>
<dbReference type="InterPro" id="IPR001107">
    <property type="entry name" value="Band_7"/>
</dbReference>
<dbReference type="SUPFAM" id="SSF117892">
    <property type="entry name" value="Band 7/SPFH domain"/>
    <property type="match status" value="1"/>
</dbReference>
<dbReference type="PANTHER" id="PTHR13806">
    <property type="entry name" value="FLOTILLIN-RELATED"/>
    <property type="match status" value="1"/>
</dbReference>
<dbReference type="GO" id="GO:1901890">
    <property type="term" value="P:positive regulation of cell junction assembly"/>
    <property type="evidence" value="ECO:0007669"/>
    <property type="project" value="TreeGrafter"/>
</dbReference>
<comment type="similarity">
    <text evidence="1 3">Belongs to the band 7/mec-2 family. Flotillin subfamily.</text>
</comment>
<dbReference type="Pfam" id="PF01145">
    <property type="entry name" value="Band_7"/>
    <property type="match status" value="1"/>
</dbReference>
<dbReference type="OrthoDB" id="6080404at2759"/>
<keyword evidence="4" id="KW-0175">Coiled coil</keyword>
<evidence type="ECO:0000256" key="3">
    <source>
        <dbReference type="RuleBase" id="RU366054"/>
    </source>
</evidence>
<dbReference type="GO" id="GO:0045807">
    <property type="term" value="P:positive regulation of endocytosis"/>
    <property type="evidence" value="ECO:0007669"/>
    <property type="project" value="TreeGrafter"/>
</dbReference>
<dbReference type="InterPro" id="IPR031905">
    <property type="entry name" value="Flotillin_C"/>
</dbReference>
<dbReference type="GO" id="GO:0002090">
    <property type="term" value="P:regulation of receptor internalization"/>
    <property type="evidence" value="ECO:0007669"/>
    <property type="project" value="TreeGrafter"/>
</dbReference>
<accession>E4Y2R1</accession>
<evidence type="ECO:0000256" key="1">
    <source>
        <dbReference type="ARBA" id="ARBA00007161"/>
    </source>
</evidence>
<protein>
    <recommendedName>
        <fullName evidence="3">Flotillin</fullName>
    </recommendedName>
</protein>
<comment type="subunit">
    <text evidence="3">Heterooligomeric complex.</text>
</comment>
<dbReference type="GO" id="GO:0005768">
    <property type="term" value="C:endosome"/>
    <property type="evidence" value="ECO:0007669"/>
    <property type="project" value="UniProtKB-SubCell"/>
</dbReference>